<dbReference type="GeneID" id="6752671"/>
<dbReference type="KEGG" id="tad:TRIADDRAFT_55501"/>
<dbReference type="Proteomes" id="UP000009022">
    <property type="component" value="Unassembled WGS sequence"/>
</dbReference>
<accession>B3RV25</accession>
<evidence type="ECO:0008006" key="4">
    <source>
        <dbReference type="Google" id="ProtNLM"/>
    </source>
</evidence>
<organism evidence="2 3">
    <name type="scientific">Trichoplax adhaerens</name>
    <name type="common">Trichoplax reptans</name>
    <dbReference type="NCBI Taxonomy" id="10228"/>
    <lineage>
        <taxon>Eukaryota</taxon>
        <taxon>Metazoa</taxon>
        <taxon>Placozoa</taxon>
        <taxon>Uniplacotomia</taxon>
        <taxon>Trichoplacea</taxon>
        <taxon>Trichoplacidae</taxon>
        <taxon>Trichoplax</taxon>
    </lineage>
</organism>
<name>B3RV25_TRIAD</name>
<evidence type="ECO:0000256" key="1">
    <source>
        <dbReference type="SAM" id="MobiDB-lite"/>
    </source>
</evidence>
<feature type="region of interest" description="Disordered" evidence="1">
    <location>
        <begin position="196"/>
        <end position="229"/>
    </location>
</feature>
<dbReference type="CTD" id="6752671"/>
<feature type="compositionally biased region" description="Polar residues" evidence="1">
    <location>
        <begin position="200"/>
        <end position="223"/>
    </location>
</feature>
<sequence length="252" mass="28783">MVSNKVLSGIFVHCFYVASFYEIRSQMEDRETSSKESDSEYYQTVSNQQSAAASDHIAHYLFYYHENDSLLADEVAGICNRKGLQIRKPDRDGQYGRSILQSSTELFLSSKRIVLFLTEDLLDKAGQWVPLFADPHIQSLFNADWNPLLMIWYASRASIKKRVPFLCGRTPIHGHRGPSHIADCLIREAEPRLLGEHTDSQGITTRSISQTKDSSQRTQNQPDVHTDNSDVDDVIKYMQYAYDRNTTVSFTC</sequence>
<dbReference type="InParanoid" id="B3RV25"/>
<dbReference type="AlphaFoldDB" id="B3RV25"/>
<proteinExistence type="predicted"/>
<reference evidence="2 3" key="1">
    <citation type="journal article" date="2008" name="Nature">
        <title>The Trichoplax genome and the nature of placozoans.</title>
        <authorList>
            <person name="Srivastava M."/>
            <person name="Begovic E."/>
            <person name="Chapman J."/>
            <person name="Putnam N.H."/>
            <person name="Hellsten U."/>
            <person name="Kawashima T."/>
            <person name="Kuo A."/>
            <person name="Mitros T."/>
            <person name="Salamov A."/>
            <person name="Carpenter M.L."/>
            <person name="Signorovitch A.Y."/>
            <person name="Moreno M.A."/>
            <person name="Kamm K."/>
            <person name="Grimwood J."/>
            <person name="Schmutz J."/>
            <person name="Shapiro H."/>
            <person name="Grigoriev I.V."/>
            <person name="Buss L.W."/>
            <person name="Schierwater B."/>
            <person name="Dellaporta S.L."/>
            <person name="Rokhsar D.S."/>
        </authorList>
    </citation>
    <scope>NUCLEOTIDE SEQUENCE [LARGE SCALE GENOMIC DNA]</scope>
    <source>
        <strain evidence="2 3">Grell-BS-1999</strain>
    </source>
</reference>
<dbReference type="HOGENOM" id="CLU_1103993_0_0_1"/>
<protein>
    <recommendedName>
        <fullName evidence="4">TIR domain-containing protein</fullName>
    </recommendedName>
</protein>
<gene>
    <name evidence="2" type="ORF">TRIADDRAFT_55501</name>
</gene>
<dbReference type="PhylomeDB" id="B3RV25"/>
<dbReference type="EMBL" id="DS985244">
    <property type="protein sequence ID" value="EDV25425.1"/>
    <property type="molecule type" value="Genomic_DNA"/>
</dbReference>
<keyword evidence="3" id="KW-1185">Reference proteome</keyword>
<evidence type="ECO:0000313" key="2">
    <source>
        <dbReference type="EMBL" id="EDV25425.1"/>
    </source>
</evidence>
<evidence type="ECO:0000313" key="3">
    <source>
        <dbReference type="Proteomes" id="UP000009022"/>
    </source>
</evidence>
<dbReference type="RefSeq" id="XP_002111458.1">
    <property type="nucleotide sequence ID" value="XM_002111422.1"/>
</dbReference>